<dbReference type="STRING" id="3871.A0A1J7G5D8"/>
<name>A0A1J7G5D8_LUPAN</name>
<dbReference type="InterPro" id="IPR003245">
    <property type="entry name" value="Phytocyanin_dom"/>
</dbReference>
<evidence type="ECO:0000313" key="8">
    <source>
        <dbReference type="EMBL" id="OIV89537.1"/>
    </source>
</evidence>
<feature type="chain" id="PRO_5012634014" description="Basic blue protein" evidence="6">
    <location>
        <begin position="33"/>
        <end position="128"/>
    </location>
</feature>
<evidence type="ECO:0000256" key="4">
    <source>
        <dbReference type="ARBA" id="ARBA00071970"/>
    </source>
</evidence>
<keyword evidence="2" id="KW-0186">Copper</keyword>
<dbReference type="PROSITE" id="PS00196">
    <property type="entry name" value="COPPER_BLUE"/>
    <property type="match status" value="1"/>
</dbReference>
<dbReference type="Gramene" id="OIV89537">
    <property type="protein sequence ID" value="OIV89537"/>
    <property type="gene ID" value="TanjilG_19916"/>
</dbReference>
<evidence type="ECO:0000256" key="6">
    <source>
        <dbReference type="SAM" id="SignalP"/>
    </source>
</evidence>
<dbReference type="GO" id="GO:0009055">
    <property type="term" value="F:electron transfer activity"/>
    <property type="evidence" value="ECO:0007669"/>
    <property type="project" value="InterPro"/>
</dbReference>
<dbReference type="InterPro" id="IPR008972">
    <property type="entry name" value="Cupredoxin"/>
</dbReference>
<dbReference type="Proteomes" id="UP000188354">
    <property type="component" value="Unassembled WGS sequence"/>
</dbReference>
<evidence type="ECO:0000256" key="5">
    <source>
        <dbReference type="ARBA" id="ARBA00082491"/>
    </source>
</evidence>
<accession>A0A1J7G5D8</accession>
<dbReference type="GO" id="GO:0005886">
    <property type="term" value="C:plasma membrane"/>
    <property type="evidence" value="ECO:0007669"/>
    <property type="project" value="TreeGrafter"/>
</dbReference>
<dbReference type="PANTHER" id="PTHR33021">
    <property type="entry name" value="BLUE COPPER PROTEIN"/>
    <property type="match status" value="1"/>
</dbReference>
<protein>
    <recommendedName>
        <fullName evidence="4">Basic blue protein</fullName>
    </recommendedName>
    <alternativeName>
        <fullName evidence="5">Plantacyanin</fullName>
    </alternativeName>
</protein>
<dbReference type="Pfam" id="PF02298">
    <property type="entry name" value="Cu_bind_like"/>
    <property type="match status" value="1"/>
</dbReference>
<dbReference type="InterPro" id="IPR028871">
    <property type="entry name" value="BlueCu_1_BS"/>
</dbReference>
<dbReference type="InterPro" id="IPR041844">
    <property type="entry name" value="Plantacyanin"/>
</dbReference>
<reference evidence="8 9" key="1">
    <citation type="journal article" date="2017" name="Plant Biotechnol. J.">
        <title>A comprehensive draft genome sequence for lupin (Lupinus angustifolius), an emerging health food: insights into plant-microbe interactions and legume evolution.</title>
        <authorList>
            <person name="Hane J.K."/>
            <person name="Ming Y."/>
            <person name="Kamphuis L.G."/>
            <person name="Nelson M.N."/>
            <person name="Garg G."/>
            <person name="Atkins C.A."/>
            <person name="Bayer P.E."/>
            <person name="Bravo A."/>
            <person name="Bringans S."/>
            <person name="Cannon S."/>
            <person name="Edwards D."/>
            <person name="Foley R."/>
            <person name="Gao L.L."/>
            <person name="Harrison M.J."/>
            <person name="Huang W."/>
            <person name="Hurgobin B."/>
            <person name="Li S."/>
            <person name="Liu C.W."/>
            <person name="McGrath A."/>
            <person name="Morahan G."/>
            <person name="Murray J."/>
            <person name="Weller J."/>
            <person name="Jian J."/>
            <person name="Singh K.B."/>
        </authorList>
    </citation>
    <scope>NUCLEOTIDE SEQUENCE [LARGE SCALE GENOMIC DNA]</scope>
    <source>
        <strain evidence="9">cv. Tanjil</strain>
        <tissue evidence="8">Whole plant</tissue>
    </source>
</reference>
<dbReference type="Gene3D" id="2.60.40.420">
    <property type="entry name" value="Cupredoxins - blue copper proteins"/>
    <property type="match status" value="1"/>
</dbReference>
<dbReference type="SUPFAM" id="SSF49503">
    <property type="entry name" value="Cupredoxins"/>
    <property type="match status" value="1"/>
</dbReference>
<evidence type="ECO:0000313" key="9">
    <source>
        <dbReference type="Proteomes" id="UP000188354"/>
    </source>
</evidence>
<sequence length="128" mass="13487">MSQGRASASLPMAMVTLITIVCMLVLVEHANAATYNVGGPGGWTFNTASWPKGKSFRAGDLLIFNYDSTSHNVVAVDRSGYSSCKTSGGAKVFASGNDQIRLAKGVNYFICNYPGHCESGMKVAITAV</sequence>
<dbReference type="OMA" id="KYSASSH"/>
<keyword evidence="6" id="KW-0732">Signal</keyword>
<dbReference type="CDD" id="cd11013">
    <property type="entry name" value="Plantacyanin"/>
    <property type="match status" value="1"/>
</dbReference>
<dbReference type="OrthoDB" id="1934652at2759"/>
<dbReference type="KEGG" id="lang:109341074"/>
<evidence type="ECO:0000259" key="7">
    <source>
        <dbReference type="PROSITE" id="PS51485"/>
    </source>
</evidence>
<evidence type="ECO:0000256" key="3">
    <source>
        <dbReference type="ARBA" id="ARBA00023157"/>
    </source>
</evidence>
<dbReference type="GO" id="GO:0046872">
    <property type="term" value="F:metal ion binding"/>
    <property type="evidence" value="ECO:0007669"/>
    <property type="project" value="UniProtKB-KW"/>
</dbReference>
<evidence type="ECO:0000256" key="1">
    <source>
        <dbReference type="ARBA" id="ARBA00022723"/>
    </source>
</evidence>
<dbReference type="AlphaFoldDB" id="A0A1J7G5D8"/>
<dbReference type="InterPro" id="IPR039391">
    <property type="entry name" value="Phytocyanin-like"/>
</dbReference>
<evidence type="ECO:0000256" key="2">
    <source>
        <dbReference type="ARBA" id="ARBA00023008"/>
    </source>
</evidence>
<gene>
    <name evidence="8" type="ORF">TanjilG_19916</name>
</gene>
<dbReference type="FunFam" id="2.60.40.420:FF:000013">
    <property type="entry name" value="basic blue protein-like"/>
    <property type="match status" value="1"/>
</dbReference>
<feature type="signal peptide" evidence="6">
    <location>
        <begin position="1"/>
        <end position="32"/>
    </location>
</feature>
<keyword evidence="3" id="KW-1015">Disulfide bond</keyword>
<keyword evidence="9" id="KW-1185">Reference proteome</keyword>
<dbReference type="PANTHER" id="PTHR33021:SF424">
    <property type="entry name" value="BASIC BLUE PROTEIN"/>
    <property type="match status" value="1"/>
</dbReference>
<keyword evidence="1" id="KW-0479">Metal-binding</keyword>
<proteinExistence type="predicted"/>
<dbReference type="EMBL" id="KV862280">
    <property type="protein sequence ID" value="OIV89537.1"/>
    <property type="molecule type" value="Genomic_DNA"/>
</dbReference>
<dbReference type="PROSITE" id="PS51485">
    <property type="entry name" value="PHYTOCYANIN"/>
    <property type="match status" value="1"/>
</dbReference>
<feature type="domain" description="Phytocyanin" evidence="7">
    <location>
        <begin position="33"/>
        <end position="128"/>
    </location>
</feature>
<organism evidence="8 9">
    <name type="scientific">Lupinus angustifolius</name>
    <name type="common">Narrow-leaved blue lupine</name>
    <dbReference type="NCBI Taxonomy" id="3871"/>
    <lineage>
        <taxon>Eukaryota</taxon>
        <taxon>Viridiplantae</taxon>
        <taxon>Streptophyta</taxon>
        <taxon>Embryophyta</taxon>
        <taxon>Tracheophyta</taxon>
        <taxon>Spermatophyta</taxon>
        <taxon>Magnoliopsida</taxon>
        <taxon>eudicotyledons</taxon>
        <taxon>Gunneridae</taxon>
        <taxon>Pentapetalae</taxon>
        <taxon>rosids</taxon>
        <taxon>fabids</taxon>
        <taxon>Fabales</taxon>
        <taxon>Fabaceae</taxon>
        <taxon>Papilionoideae</taxon>
        <taxon>50 kb inversion clade</taxon>
        <taxon>genistoids sensu lato</taxon>
        <taxon>core genistoids</taxon>
        <taxon>Genisteae</taxon>
        <taxon>Lupinus</taxon>
    </lineage>
</organism>